<feature type="domain" description="DUF4412" evidence="3">
    <location>
        <begin position="138"/>
        <end position="251"/>
    </location>
</feature>
<dbReference type="Proteomes" id="UP000291142">
    <property type="component" value="Unassembled WGS sequence"/>
</dbReference>
<dbReference type="OrthoDB" id="1524221at2"/>
<dbReference type="Pfam" id="PF14371">
    <property type="entry name" value="DUF4412"/>
    <property type="match status" value="1"/>
</dbReference>
<feature type="region of interest" description="Disordered" evidence="1">
    <location>
        <begin position="57"/>
        <end position="122"/>
    </location>
</feature>
<accession>A0A4Q9FLQ3</accession>
<gene>
    <name evidence="4" type="ORF">EYD45_02150</name>
</gene>
<feature type="signal peptide" evidence="2">
    <location>
        <begin position="1"/>
        <end position="21"/>
    </location>
</feature>
<dbReference type="RefSeq" id="WP_130962694.1">
    <property type="nucleotide sequence ID" value="NZ_SIRT01000001.1"/>
</dbReference>
<evidence type="ECO:0000256" key="1">
    <source>
        <dbReference type="SAM" id="MobiDB-lite"/>
    </source>
</evidence>
<evidence type="ECO:0000313" key="5">
    <source>
        <dbReference type="Proteomes" id="UP000291142"/>
    </source>
</evidence>
<proteinExistence type="predicted"/>
<feature type="chain" id="PRO_5020311305" evidence="2">
    <location>
        <begin position="22"/>
        <end position="314"/>
    </location>
</feature>
<keyword evidence="2" id="KW-0732">Signal</keyword>
<dbReference type="InterPro" id="IPR025524">
    <property type="entry name" value="DUF4412"/>
</dbReference>
<reference evidence="4 5" key="1">
    <citation type="submission" date="2019-02" db="EMBL/GenBank/DDBJ databases">
        <title>Hyunsoonleella sp., isolated from marine sediment.</title>
        <authorList>
            <person name="Liu B.-T."/>
        </authorList>
    </citation>
    <scope>NUCLEOTIDE SEQUENCE [LARGE SCALE GENOMIC DNA]</scope>
    <source>
        <strain evidence="4 5">T58</strain>
    </source>
</reference>
<comment type="caution">
    <text evidence="4">The sequence shown here is derived from an EMBL/GenBank/DDBJ whole genome shotgun (WGS) entry which is preliminary data.</text>
</comment>
<organism evidence="4 5">
    <name type="scientific">Hyunsoonleella flava</name>
    <dbReference type="NCBI Taxonomy" id="2527939"/>
    <lineage>
        <taxon>Bacteria</taxon>
        <taxon>Pseudomonadati</taxon>
        <taxon>Bacteroidota</taxon>
        <taxon>Flavobacteriia</taxon>
        <taxon>Flavobacteriales</taxon>
        <taxon>Flavobacteriaceae</taxon>
    </lineage>
</organism>
<keyword evidence="5" id="KW-1185">Reference proteome</keyword>
<evidence type="ECO:0000256" key="2">
    <source>
        <dbReference type="SAM" id="SignalP"/>
    </source>
</evidence>
<feature type="compositionally biased region" description="Basic residues" evidence="1">
    <location>
        <begin position="65"/>
        <end position="77"/>
    </location>
</feature>
<protein>
    <submittedName>
        <fullName evidence="4">DUF4412 domain-containing protein</fullName>
    </submittedName>
</protein>
<dbReference type="EMBL" id="SIRT01000001">
    <property type="protein sequence ID" value="TBN06707.1"/>
    <property type="molecule type" value="Genomic_DNA"/>
</dbReference>
<evidence type="ECO:0000259" key="3">
    <source>
        <dbReference type="Pfam" id="PF14371"/>
    </source>
</evidence>
<sequence>MKLKQILLLIMCLGVISTSEAQLLKKLKKKAERAIERTVLKKADSLVAKKTEKAIDSMAKGDSKKNKRNKNNKRNRKTTSEDEKAQGILDIMLSQTPKEVGGGKENNDNTTAGKPLLPPEDNNVKLPDSYKFSYQATIQVKSNNKTAEVEYLLQPNETYYAKKQTKNGFTEHIVYDNERSIEVYYAEIEGQKRQARKKMGILTKARLLGAYKDAPDKQVKPLGSKKLLGFNCEGYEISTQDGTTQFWVTNEAPATLYAVMFESRAEAPNSPFTKNSMIMEVAYTSKESPNENYQMACTQLQPKTMVFNKTDYIE</sequence>
<name>A0A4Q9FLQ3_9FLAO</name>
<dbReference type="AlphaFoldDB" id="A0A4Q9FLQ3"/>
<evidence type="ECO:0000313" key="4">
    <source>
        <dbReference type="EMBL" id="TBN06707.1"/>
    </source>
</evidence>